<protein>
    <recommendedName>
        <fullName evidence="3">Lipoprotein</fullName>
    </recommendedName>
</protein>
<reference evidence="1 2" key="1">
    <citation type="submission" date="2019-10" db="EMBL/GenBank/DDBJ databases">
        <title>Prolixibacter strains distinguished by the presence of nitrate reductase genes were adept at nitrate-dependent anaerobic corrosion of metallic iron and carbon steel.</title>
        <authorList>
            <person name="Iino T."/>
            <person name="Shono N."/>
            <person name="Ito K."/>
            <person name="Nakamura R."/>
            <person name="Sueoka K."/>
            <person name="Harayama S."/>
            <person name="Ohkuma M."/>
        </authorList>
    </citation>
    <scope>NUCLEOTIDE SEQUENCE [LARGE SCALE GENOMIC DNA]</scope>
    <source>
        <strain evidence="1 2">JCM 13498</strain>
    </source>
</reference>
<dbReference type="PROSITE" id="PS51257">
    <property type="entry name" value="PROKAR_LIPOPROTEIN"/>
    <property type="match status" value="1"/>
</dbReference>
<proteinExistence type="predicted"/>
<accession>A0A5M4AZK8</accession>
<comment type="caution">
    <text evidence="1">The sequence shown here is derived from an EMBL/GenBank/DDBJ whole genome shotgun (WGS) entry which is preliminary data.</text>
</comment>
<evidence type="ECO:0008006" key="3">
    <source>
        <dbReference type="Google" id="ProtNLM"/>
    </source>
</evidence>
<gene>
    <name evidence="1" type="ORF">PbJCM13498_19290</name>
</gene>
<keyword evidence="2" id="KW-1185">Reference proteome</keyword>
<evidence type="ECO:0000313" key="1">
    <source>
        <dbReference type="EMBL" id="GET33066.1"/>
    </source>
</evidence>
<organism evidence="1 2">
    <name type="scientific">Prolixibacter bellariivorans</name>
    <dbReference type="NCBI Taxonomy" id="314319"/>
    <lineage>
        <taxon>Bacteria</taxon>
        <taxon>Pseudomonadati</taxon>
        <taxon>Bacteroidota</taxon>
        <taxon>Bacteroidia</taxon>
        <taxon>Marinilabiliales</taxon>
        <taxon>Prolixibacteraceae</taxon>
        <taxon>Prolixibacter</taxon>
    </lineage>
</organism>
<dbReference type="AlphaFoldDB" id="A0A5M4AZK8"/>
<dbReference type="Proteomes" id="UP000391834">
    <property type="component" value="Unassembled WGS sequence"/>
</dbReference>
<name>A0A5M4AZK8_9BACT</name>
<evidence type="ECO:0000313" key="2">
    <source>
        <dbReference type="Proteomes" id="UP000391834"/>
    </source>
</evidence>
<dbReference type="GO" id="GO:0043165">
    <property type="term" value="P:Gram-negative-bacterium-type cell outer membrane assembly"/>
    <property type="evidence" value="ECO:0007669"/>
    <property type="project" value="InterPro"/>
</dbReference>
<dbReference type="EMBL" id="BLAX01000001">
    <property type="protein sequence ID" value="GET33066.1"/>
    <property type="molecule type" value="Genomic_DNA"/>
</dbReference>
<dbReference type="Pfam" id="PF04390">
    <property type="entry name" value="LptE"/>
    <property type="match status" value="1"/>
</dbReference>
<sequence>MTNMPKHSGKFLLTTLFVSILLVTGCRINYSFTGASIAPDVKTVYIDYFPNRARVVNPTLSNTFTEALKDKFVNETGLTLRNDQGDLEFSGEITGYDIRPLSIQKSNDGRDVASQNRLTVTVKVKFVNNKDHDQDFNSTFSAFFDWDSTKNLSDVEDQAVSDITEQLVDDIFNRSVANW</sequence>
<dbReference type="GO" id="GO:0019867">
    <property type="term" value="C:outer membrane"/>
    <property type="evidence" value="ECO:0007669"/>
    <property type="project" value="InterPro"/>
</dbReference>
<dbReference type="InterPro" id="IPR007485">
    <property type="entry name" value="LPS_assembly_LptE"/>
</dbReference>